<evidence type="ECO:0000256" key="2">
    <source>
        <dbReference type="ARBA" id="ARBA00012251"/>
    </source>
</evidence>
<evidence type="ECO:0000256" key="8">
    <source>
        <dbReference type="ARBA" id="ARBA00022833"/>
    </source>
</evidence>
<evidence type="ECO:0000256" key="5">
    <source>
        <dbReference type="ARBA" id="ARBA00022737"/>
    </source>
</evidence>
<evidence type="ECO:0000313" key="14">
    <source>
        <dbReference type="Proteomes" id="UP000830375"/>
    </source>
</evidence>
<keyword evidence="7" id="KW-0833">Ubl conjugation pathway</keyword>
<dbReference type="PANTHER" id="PTHR11685">
    <property type="entry name" value="RBR FAMILY RING FINGER AND IBR DOMAIN-CONTAINING"/>
    <property type="match status" value="1"/>
</dbReference>
<dbReference type="Pfam" id="PF00097">
    <property type="entry name" value="zf-C3HC4"/>
    <property type="match status" value="1"/>
</dbReference>
<dbReference type="Pfam" id="PF05773">
    <property type="entry name" value="RWD"/>
    <property type="match status" value="1"/>
</dbReference>
<dbReference type="PROSITE" id="PS50089">
    <property type="entry name" value="ZF_RING_2"/>
    <property type="match status" value="1"/>
</dbReference>
<dbReference type="CDD" id="cd20341">
    <property type="entry name" value="BRcat_RBR_RNF14"/>
    <property type="match status" value="1"/>
</dbReference>
<dbReference type="SMART" id="SM00591">
    <property type="entry name" value="RWD"/>
    <property type="match status" value="1"/>
</dbReference>
<name>A0ABQ8M2H0_LABRO</name>
<sequence length="341" mass="38788">MSANQEAQSDELLALASIYDEEEFCKTESVQKGEIRLCLELPPNFRLLVKGQVCIECGISFLPPLVLSFELPTDYPSSSAPMTALCKRLDELWEENRGNVVLFIWIQFLKEETLKFLNIKSSLKIQNISGQPQCKSGQNQAVDTAVEKSKVQELDKRAVQEVDPHTDILTQLLDFNEIQKQKVFDGKVFSCGICFSENLGSKSLLFKECQHVYCKTCMKEYFQFQIRDGKVQCLTCPKPECMSMATPTQVKLLVSQDEFARYDHLLLQWSLNLMADVVYCPRISCCMAVMIEPDTTIGICPSCQFVFCTLCKRTYHGLSLCKERKIILMCPFIHTSTVKSI</sequence>
<feature type="domain" description="RING-type" evidence="12">
    <location>
        <begin position="187"/>
        <end position="341"/>
    </location>
</feature>
<evidence type="ECO:0000256" key="3">
    <source>
        <dbReference type="ARBA" id="ARBA00022679"/>
    </source>
</evidence>
<dbReference type="EMBL" id="JACTAM010000015">
    <property type="protein sequence ID" value="KAI2656008.1"/>
    <property type="molecule type" value="Genomic_DNA"/>
</dbReference>
<comment type="caution">
    <text evidence="13">The sequence shown here is derived from an EMBL/GenBank/DDBJ whole genome shotgun (WGS) entry which is preliminary data.</text>
</comment>
<dbReference type="SMART" id="SM00647">
    <property type="entry name" value="IBR"/>
    <property type="match status" value="1"/>
</dbReference>
<keyword evidence="6 9" id="KW-0863">Zinc-finger</keyword>
<dbReference type="InterPro" id="IPR013083">
    <property type="entry name" value="Znf_RING/FYVE/PHD"/>
</dbReference>
<dbReference type="InterPro" id="IPR006575">
    <property type="entry name" value="RWD_dom"/>
</dbReference>
<dbReference type="SUPFAM" id="SSF57850">
    <property type="entry name" value="RING/U-box"/>
    <property type="match status" value="2"/>
</dbReference>
<reference evidence="13 14" key="1">
    <citation type="submission" date="2022-01" db="EMBL/GenBank/DDBJ databases">
        <title>A high-quality chromosome-level genome assembly of rohu carp, Labeo rohita.</title>
        <authorList>
            <person name="Arick M.A. II"/>
            <person name="Hsu C.-Y."/>
            <person name="Magbanua Z."/>
            <person name="Pechanova O."/>
            <person name="Grover C."/>
            <person name="Miller E."/>
            <person name="Thrash A."/>
            <person name="Ezzel L."/>
            <person name="Alam S."/>
            <person name="Benzie J."/>
            <person name="Hamilton M."/>
            <person name="Karsi A."/>
            <person name="Lawrence M.L."/>
            <person name="Peterson D.G."/>
        </authorList>
    </citation>
    <scope>NUCLEOTIDE SEQUENCE [LARGE SCALE GENOMIC DNA]</scope>
    <source>
        <strain evidence="14">BAU-BD-2019</strain>
        <tissue evidence="13">Blood</tissue>
    </source>
</reference>
<dbReference type="InterPro" id="IPR002867">
    <property type="entry name" value="IBR_dom"/>
</dbReference>
<dbReference type="PROSITE" id="PS51873">
    <property type="entry name" value="TRIAD"/>
    <property type="match status" value="1"/>
</dbReference>
<protein>
    <recommendedName>
        <fullName evidence="2">RBR-type E3 ubiquitin transferase</fullName>
        <ecNumber evidence="2">2.3.2.31</ecNumber>
    </recommendedName>
</protein>
<dbReference type="InterPro" id="IPR017907">
    <property type="entry name" value="Znf_RING_CS"/>
</dbReference>
<dbReference type="Gene3D" id="2.20.25.20">
    <property type="match status" value="1"/>
</dbReference>
<accession>A0ABQ8M2H0</accession>
<dbReference type="InterPro" id="IPR016135">
    <property type="entry name" value="UBQ-conjugating_enzyme/RWD"/>
</dbReference>
<evidence type="ECO:0000256" key="6">
    <source>
        <dbReference type="ARBA" id="ARBA00022771"/>
    </source>
</evidence>
<organism evidence="13 14">
    <name type="scientific">Labeo rohita</name>
    <name type="common">Indian major carp</name>
    <name type="synonym">Cyprinus rohita</name>
    <dbReference type="NCBI Taxonomy" id="84645"/>
    <lineage>
        <taxon>Eukaryota</taxon>
        <taxon>Metazoa</taxon>
        <taxon>Chordata</taxon>
        <taxon>Craniata</taxon>
        <taxon>Vertebrata</taxon>
        <taxon>Euteleostomi</taxon>
        <taxon>Actinopterygii</taxon>
        <taxon>Neopterygii</taxon>
        <taxon>Teleostei</taxon>
        <taxon>Ostariophysi</taxon>
        <taxon>Cypriniformes</taxon>
        <taxon>Cyprinidae</taxon>
        <taxon>Labeoninae</taxon>
        <taxon>Labeonini</taxon>
        <taxon>Labeo</taxon>
    </lineage>
</organism>
<evidence type="ECO:0000259" key="10">
    <source>
        <dbReference type="PROSITE" id="PS50089"/>
    </source>
</evidence>
<dbReference type="EC" id="2.3.2.31" evidence="2"/>
<evidence type="ECO:0000259" key="11">
    <source>
        <dbReference type="PROSITE" id="PS50908"/>
    </source>
</evidence>
<dbReference type="SUPFAM" id="SSF54495">
    <property type="entry name" value="UBC-like"/>
    <property type="match status" value="1"/>
</dbReference>
<gene>
    <name evidence="13" type="ORF">H4Q32_012820</name>
</gene>
<dbReference type="InterPro" id="IPR044066">
    <property type="entry name" value="TRIAD_supradom"/>
</dbReference>
<dbReference type="InterPro" id="IPR031127">
    <property type="entry name" value="E3_UB_ligase_RBR"/>
</dbReference>
<dbReference type="InterPro" id="IPR001841">
    <property type="entry name" value="Znf_RING"/>
</dbReference>
<dbReference type="InterPro" id="IPR031128">
    <property type="entry name" value="RNF14_RING-HC_Zfn"/>
</dbReference>
<feature type="domain" description="RING-type" evidence="10">
    <location>
        <begin position="191"/>
        <end position="236"/>
    </location>
</feature>
<evidence type="ECO:0000256" key="4">
    <source>
        <dbReference type="ARBA" id="ARBA00022723"/>
    </source>
</evidence>
<dbReference type="InterPro" id="IPR018957">
    <property type="entry name" value="Znf_C3HC4_RING-type"/>
</dbReference>
<dbReference type="Gene3D" id="3.10.110.10">
    <property type="entry name" value="Ubiquitin Conjugating Enzyme"/>
    <property type="match status" value="1"/>
</dbReference>
<keyword evidence="14" id="KW-1185">Reference proteome</keyword>
<dbReference type="CDD" id="cd23820">
    <property type="entry name" value="RWD_RNF14"/>
    <property type="match status" value="1"/>
</dbReference>
<keyword evidence="4" id="KW-0479">Metal-binding</keyword>
<dbReference type="Proteomes" id="UP000830375">
    <property type="component" value="Unassembled WGS sequence"/>
</dbReference>
<dbReference type="PROSITE" id="PS00518">
    <property type="entry name" value="ZF_RING_1"/>
    <property type="match status" value="1"/>
</dbReference>
<evidence type="ECO:0000256" key="1">
    <source>
        <dbReference type="ARBA" id="ARBA00001798"/>
    </source>
</evidence>
<keyword evidence="8" id="KW-0862">Zinc</keyword>
<dbReference type="Pfam" id="PF01485">
    <property type="entry name" value="IBR"/>
    <property type="match status" value="1"/>
</dbReference>
<dbReference type="PROSITE" id="PS50908">
    <property type="entry name" value="RWD"/>
    <property type="match status" value="1"/>
</dbReference>
<dbReference type="Gene3D" id="3.30.40.10">
    <property type="entry name" value="Zinc/RING finger domain, C3HC4 (zinc finger)"/>
    <property type="match status" value="1"/>
</dbReference>
<evidence type="ECO:0000256" key="7">
    <source>
        <dbReference type="ARBA" id="ARBA00022786"/>
    </source>
</evidence>
<keyword evidence="5" id="KW-0677">Repeat</keyword>
<evidence type="ECO:0000256" key="9">
    <source>
        <dbReference type="PROSITE-ProRule" id="PRU00175"/>
    </source>
</evidence>
<evidence type="ECO:0000259" key="12">
    <source>
        <dbReference type="PROSITE" id="PS51873"/>
    </source>
</evidence>
<dbReference type="CDD" id="cd16628">
    <property type="entry name" value="RING-HC_RBR_RNF14"/>
    <property type="match status" value="1"/>
</dbReference>
<keyword evidence="3" id="KW-0808">Transferase</keyword>
<dbReference type="SMART" id="SM00184">
    <property type="entry name" value="RING"/>
    <property type="match status" value="1"/>
</dbReference>
<comment type="catalytic activity">
    <reaction evidence="1">
        <text>[E2 ubiquitin-conjugating enzyme]-S-ubiquitinyl-L-cysteine + [acceptor protein]-L-lysine = [E2 ubiquitin-conjugating enzyme]-L-cysteine + [acceptor protein]-N(6)-ubiquitinyl-L-lysine.</text>
        <dbReference type="EC" id="2.3.2.31"/>
    </reaction>
</comment>
<feature type="domain" description="RWD" evidence="11">
    <location>
        <begin position="10"/>
        <end position="116"/>
    </location>
</feature>
<proteinExistence type="predicted"/>
<evidence type="ECO:0000313" key="13">
    <source>
        <dbReference type="EMBL" id="KAI2656008.1"/>
    </source>
</evidence>